<keyword evidence="3" id="KW-0560">Oxidoreductase</keyword>
<dbReference type="Proteomes" id="UP000887226">
    <property type="component" value="Unassembled WGS sequence"/>
</dbReference>
<accession>A0A9P7Z7I2</accession>
<sequence length="262" mass="28465">MSAPSFLLDGRAAVVSGASSGLGLCTAHALAEAGAYVAITYLSSQSADEDAAETEHISWDVTRAQDVDVVIHQVLRDFNGRLDLFVANCGIAWNETGVLDSSISHYREIMSTNLGGFYHCARAAGQHFRRQARDQVTVYGAPLLDFWKRSFMATAIKSGHTVNFPHIQTAYNASKAGVIYMCKSLAVEWVDFARVNTISPGFIESGLTAAVPDVKDTLREKTPFHRIGDLKELTGAYLYLALDASTFTTGTDLIIDGGYTLW</sequence>
<dbReference type="GO" id="GO:0050664">
    <property type="term" value="F:oxidoreductase activity, acting on NAD(P)H, oxygen as acceptor"/>
    <property type="evidence" value="ECO:0007669"/>
    <property type="project" value="TreeGrafter"/>
</dbReference>
<dbReference type="AlphaFoldDB" id="A0A9P7Z7I2"/>
<keyword evidence="5" id="KW-1185">Reference proteome</keyword>
<dbReference type="InterPro" id="IPR020904">
    <property type="entry name" value="Sc_DH/Rdtase_CS"/>
</dbReference>
<dbReference type="SUPFAM" id="SSF51735">
    <property type="entry name" value="NAD(P)-binding Rossmann-fold domains"/>
    <property type="match status" value="1"/>
</dbReference>
<dbReference type="PRINTS" id="PR00081">
    <property type="entry name" value="GDHRDH"/>
</dbReference>
<evidence type="ECO:0000313" key="4">
    <source>
        <dbReference type="EMBL" id="KAG9246834.1"/>
    </source>
</evidence>
<evidence type="ECO:0000313" key="5">
    <source>
        <dbReference type="Proteomes" id="UP000887226"/>
    </source>
</evidence>
<evidence type="ECO:0000256" key="1">
    <source>
        <dbReference type="ARBA" id="ARBA00006484"/>
    </source>
</evidence>
<dbReference type="PROSITE" id="PS00061">
    <property type="entry name" value="ADH_SHORT"/>
    <property type="match status" value="1"/>
</dbReference>
<proteinExistence type="inferred from homology"/>
<dbReference type="Gene3D" id="3.40.50.720">
    <property type="entry name" value="NAD(P)-binding Rossmann-like Domain"/>
    <property type="match status" value="1"/>
</dbReference>
<dbReference type="GO" id="GO:0016616">
    <property type="term" value="F:oxidoreductase activity, acting on the CH-OH group of donors, NAD or NADP as acceptor"/>
    <property type="evidence" value="ECO:0007669"/>
    <property type="project" value="UniProtKB-ARBA"/>
</dbReference>
<evidence type="ECO:0000256" key="3">
    <source>
        <dbReference type="ARBA" id="ARBA00023002"/>
    </source>
</evidence>
<dbReference type="Pfam" id="PF13561">
    <property type="entry name" value="adh_short_C2"/>
    <property type="match status" value="1"/>
</dbReference>
<protein>
    <submittedName>
        <fullName evidence="4">Uncharacterized protein</fullName>
    </submittedName>
</protein>
<dbReference type="PANTHER" id="PTHR43008">
    <property type="entry name" value="BENZIL REDUCTASE"/>
    <property type="match status" value="1"/>
</dbReference>
<dbReference type="OrthoDB" id="1888931at2759"/>
<gene>
    <name evidence="4" type="ORF">BJ878DRAFT_581105</name>
</gene>
<keyword evidence="2" id="KW-0521">NADP</keyword>
<dbReference type="InterPro" id="IPR002347">
    <property type="entry name" value="SDR_fam"/>
</dbReference>
<name>A0A9P7Z7I2_9HELO</name>
<reference evidence="4" key="1">
    <citation type="journal article" date="2021" name="IMA Fungus">
        <title>Genomic characterization of three marine fungi, including Emericellopsis atlantica sp. nov. with signatures of a generalist lifestyle and marine biomass degradation.</title>
        <authorList>
            <person name="Hagestad O.C."/>
            <person name="Hou L."/>
            <person name="Andersen J.H."/>
            <person name="Hansen E.H."/>
            <person name="Altermark B."/>
            <person name="Li C."/>
            <person name="Kuhnert E."/>
            <person name="Cox R.J."/>
            <person name="Crous P.W."/>
            <person name="Spatafora J.W."/>
            <person name="Lail K."/>
            <person name="Amirebrahimi M."/>
            <person name="Lipzen A."/>
            <person name="Pangilinan J."/>
            <person name="Andreopoulos W."/>
            <person name="Hayes R.D."/>
            <person name="Ng V."/>
            <person name="Grigoriev I.V."/>
            <person name="Jackson S.A."/>
            <person name="Sutton T.D.S."/>
            <person name="Dobson A.D.W."/>
            <person name="Rama T."/>
        </authorList>
    </citation>
    <scope>NUCLEOTIDE SEQUENCE</scope>
    <source>
        <strain evidence="4">TRa3180A</strain>
    </source>
</reference>
<comment type="caution">
    <text evidence="4">The sequence shown here is derived from an EMBL/GenBank/DDBJ whole genome shotgun (WGS) entry which is preliminary data.</text>
</comment>
<dbReference type="InterPro" id="IPR036291">
    <property type="entry name" value="NAD(P)-bd_dom_sf"/>
</dbReference>
<evidence type="ECO:0000256" key="2">
    <source>
        <dbReference type="ARBA" id="ARBA00022857"/>
    </source>
</evidence>
<comment type="similarity">
    <text evidence="1">Belongs to the short-chain dehydrogenases/reductases (SDR) family.</text>
</comment>
<organism evidence="4 5">
    <name type="scientific">Calycina marina</name>
    <dbReference type="NCBI Taxonomy" id="1763456"/>
    <lineage>
        <taxon>Eukaryota</taxon>
        <taxon>Fungi</taxon>
        <taxon>Dikarya</taxon>
        <taxon>Ascomycota</taxon>
        <taxon>Pezizomycotina</taxon>
        <taxon>Leotiomycetes</taxon>
        <taxon>Helotiales</taxon>
        <taxon>Pezizellaceae</taxon>
        <taxon>Calycina</taxon>
    </lineage>
</organism>
<dbReference type="PANTHER" id="PTHR43008:SF13">
    <property type="entry name" value="L-XYLULOSE REDUCTASE-RELATED"/>
    <property type="match status" value="1"/>
</dbReference>
<dbReference type="EMBL" id="MU253791">
    <property type="protein sequence ID" value="KAG9246834.1"/>
    <property type="molecule type" value="Genomic_DNA"/>
</dbReference>